<reference evidence="2 3" key="1">
    <citation type="submission" date="2015-03" db="EMBL/GenBank/DDBJ databases">
        <title>RNA-seq based gene annotation and comparative genomics of four Zymoseptoria species reveal species-specific pathogenicity related genes and transposable element activity.</title>
        <authorList>
            <person name="Grandaubert J."/>
            <person name="Bhattacharyya A."/>
            <person name="Stukenbrock E.H."/>
        </authorList>
    </citation>
    <scope>NUCLEOTIDE SEQUENCE [LARGE SCALE GENOMIC DNA]</scope>
    <source>
        <strain evidence="2 3">Zb18110</strain>
    </source>
</reference>
<organism evidence="2 3">
    <name type="scientific">Zymoseptoria brevis</name>
    <dbReference type="NCBI Taxonomy" id="1047168"/>
    <lineage>
        <taxon>Eukaryota</taxon>
        <taxon>Fungi</taxon>
        <taxon>Dikarya</taxon>
        <taxon>Ascomycota</taxon>
        <taxon>Pezizomycotina</taxon>
        <taxon>Dothideomycetes</taxon>
        <taxon>Dothideomycetidae</taxon>
        <taxon>Mycosphaerellales</taxon>
        <taxon>Mycosphaerellaceae</taxon>
        <taxon>Zymoseptoria</taxon>
    </lineage>
</organism>
<proteinExistence type="predicted"/>
<protein>
    <submittedName>
        <fullName evidence="2">Uncharacterized protein</fullName>
    </submittedName>
</protein>
<feature type="compositionally biased region" description="Basic and acidic residues" evidence="1">
    <location>
        <begin position="374"/>
        <end position="384"/>
    </location>
</feature>
<comment type="caution">
    <text evidence="2">The sequence shown here is derived from an EMBL/GenBank/DDBJ whole genome shotgun (WGS) entry which is preliminary data.</text>
</comment>
<accession>A0A0F4GAI5</accession>
<dbReference type="OrthoDB" id="4161595at2759"/>
<evidence type="ECO:0000313" key="3">
    <source>
        <dbReference type="Proteomes" id="UP000033647"/>
    </source>
</evidence>
<feature type="compositionally biased region" description="Pro residues" evidence="1">
    <location>
        <begin position="280"/>
        <end position="290"/>
    </location>
</feature>
<name>A0A0F4GAI5_9PEZI</name>
<evidence type="ECO:0000256" key="1">
    <source>
        <dbReference type="SAM" id="MobiDB-lite"/>
    </source>
</evidence>
<sequence>MSSLWSCAVRPCTTGQTSHPRTSHGRKFVSDFFGRNKTSTLSIPEDVWHYYCRQHYQRMKYAADKSPAAHLQFFSDALRAQLQRIQLWRPEARFHVQLQSAAGDRLSKYEAELLRNGNNRAAAKTAVSITPRTGKKNGSILSSANAVEVEHAAYVRDHLAGENRSVDWILANVMPWIEGEFAAGRMARMPPVEFLIGEVREGEVVHAVEGNWAAWDAAFPVGDGGGGGGGGGASAAATVGPAAGGIAVPPGSRHTAEEIAAANALLDLFSAAPRPTMPPPLPLYVPPPPVSKKQKAPATASPPPVLDLPHVSTAQPPLPSHGWRKHTRRAVYIRGMLFSKAVTRFWHPDVEQEYTEWPLKGDKTEPETEVEDEERGKEKRKRDLDENEDDDDDDDDDDDVIKPKGKAQKL</sequence>
<dbReference type="EMBL" id="LAFY01004158">
    <property type="protein sequence ID" value="KJX94391.1"/>
    <property type="molecule type" value="Genomic_DNA"/>
</dbReference>
<dbReference type="STRING" id="1047168.A0A0F4GAI5"/>
<keyword evidence="3" id="KW-1185">Reference proteome</keyword>
<feature type="region of interest" description="Disordered" evidence="1">
    <location>
        <begin position="280"/>
        <end position="322"/>
    </location>
</feature>
<dbReference type="AlphaFoldDB" id="A0A0F4GAI5"/>
<feature type="region of interest" description="Disordered" evidence="1">
    <location>
        <begin position="357"/>
        <end position="410"/>
    </location>
</feature>
<gene>
    <name evidence="2" type="ORF">TI39_contig4199g00017</name>
</gene>
<evidence type="ECO:0000313" key="2">
    <source>
        <dbReference type="EMBL" id="KJX94391.1"/>
    </source>
</evidence>
<dbReference type="Proteomes" id="UP000033647">
    <property type="component" value="Unassembled WGS sequence"/>
</dbReference>
<feature type="compositionally biased region" description="Acidic residues" evidence="1">
    <location>
        <begin position="385"/>
        <end position="399"/>
    </location>
</feature>